<protein>
    <recommendedName>
        <fullName evidence="4">Lipoprotein</fullName>
    </recommendedName>
</protein>
<evidence type="ECO:0000313" key="3">
    <source>
        <dbReference type="Proteomes" id="UP000482487"/>
    </source>
</evidence>
<dbReference type="OrthoDB" id="5458926at2"/>
<accession>A0A7C9MV57</accession>
<dbReference type="RefSeq" id="WP_160960493.1">
    <property type="nucleotide sequence ID" value="NZ_WVUD01000013.1"/>
</dbReference>
<proteinExistence type="predicted"/>
<dbReference type="PROSITE" id="PS51257">
    <property type="entry name" value="PROKAR_LIPOPROTEIN"/>
    <property type="match status" value="1"/>
</dbReference>
<feature type="chain" id="PRO_5028884773" description="Lipoprotein" evidence="1">
    <location>
        <begin position="23"/>
        <end position="113"/>
    </location>
</feature>
<evidence type="ECO:0008006" key="4">
    <source>
        <dbReference type="Google" id="ProtNLM"/>
    </source>
</evidence>
<feature type="signal peptide" evidence="1">
    <location>
        <begin position="1"/>
        <end position="22"/>
    </location>
</feature>
<evidence type="ECO:0000256" key="1">
    <source>
        <dbReference type="SAM" id="SignalP"/>
    </source>
</evidence>
<dbReference type="Proteomes" id="UP000482487">
    <property type="component" value="Unassembled WGS sequence"/>
</dbReference>
<comment type="caution">
    <text evidence="2">The sequence shown here is derived from an EMBL/GenBank/DDBJ whole genome shotgun (WGS) entry which is preliminary data.</text>
</comment>
<dbReference type="EMBL" id="WVUD01000013">
    <property type="protein sequence ID" value="MYL83314.1"/>
    <property type="molecule type" value="Genomic_DNA"/>
</dbReference>
<name>A0A7C9MV57_9BACT</name>
<evidence type="ECO:0000313" key="2">
    <source>
        <dbReference type="EMBL" id="MYL83314.1"/>
    </source>
</evidence>
<gene>
    <name evidence="2" type="ORF">GTA51_09265</name>
</gene>
<keyword evidence="1" id="KW-0732">Signal</keyword>
<sequence length="113" mass="12438">MGRYIFLFCLLGCFGLMGCATIQPIMTPQEFEADCRANTVGADAACAGKVCEVYQAVVTDYYDTMEGCYAACKDRAASLETGATGQCLAKIRKARDTCRDFCNRKFYRCNCAK</sequence>
<dbReference type="AlphaFoldDB" id="A0A7C9MV57"/>
<organism evidence="2 3">
    <name type="scientific">Solidesulfovibrio aerotolerans</name>
    <dbReference type="NCBI Taxonomy" id="295255"/>
    <lineage>
        <taxon>Bacteria</taxon>
        <taxon>Pseudomonadati</taxon>
        <taxon>Thermodesulfobacteriota</taxon>
        <taxon>Desulfovibrionia</taxon>
        <taxon>Desulfovibrionales</taxon>
        <taxon>Desulfovibrionaceae</taxon>
        <taxon>Solidesulfovibrio</taxon>
    </lineage>
</organism>
<reference evidence="2 3" key="1">
    <citation type="submission" date="2020-01" db="EMBL/GenBank/DDBJ databases">
        <title>Genome sequence of Desulfovibrio aerotolerans DSM 16695(T).</title>
        <authorList>
            <person name="Karnachuk O."/>
            <person name="Avakyan M."/>
            <person name="Mardanov A."/>
            <person name="Kadnikov V."/>
            <person name="Ravin N."/>
        </authorList>
    </citation>
    <scope>NUCLEOTIDE SEQUENCE [LARGE SCALE GENOMIC DNA]</scope>
    <source>
        <strain evidence="2 3">DSM 16695</strain>
    </source>
</reference>
<keyword evidence="3" id="KW-1185">Reference proteome</keyword>